<dbReference type="OrthoDB" id="2133190at2759"/>
<dbReference type="PROSITE" id="PS50888">
    <property type="entry name" value="BHLH"/>
    <property type="match status" value="1"/>
</dbReference>
<dbReference type="InterPro" id="IPR036638">
    <property type="entry name" value="HLH_DNA-bd_sf"/>
</dbReference>
<evidence type="ECO:0000313" key="5">
    <source>
        <dbReference type="Proteomes" id="UP000316270"/>
    </source>
</evidence>
<dbReference type="CDD" id="cd11399">
    <property type="entry name" value="bHLHzip_scHMS1_like"/>
    <property type="match status" value="1"/>
</dbReference>
<dbReference type="STRING" id="50376.A0A517LKS2"/>
<feature type="coiled-coil region" evidence="1">
    <location>
        <begin position="376"/>
        <end position="410"/>
    </location>
</feature>
<evidence type="ECO:0000259" key="3">
    <source>
        <dbReference type="PROSITE" id="PS50888"/>
    </source>
</evidence>
<dbReference type="PANTHER" id="PTHR47336">
    <property type="entry name" value="TRANSCRIPTION FACTOR HMS1-RELATED"/>
    <property type="match status" value="1"/>
</dbReference>
<evidence type="ECO:0000313" key="4">
    <source>
        <dbReference type="EMBL" id="QDS76166.1"/>
    </source>
</evidence>
<feature type="region of interest" description="Disordered" evidence="2">
    <location>
        <begin position="251"/>
        <end position="318"/>
    </location>
</feature>
<dbReference type="EMBL" id="CP042198">
    <property type="protein sequence ID" value="QDS76166.1"/>
    <property type="molecule type" value="Genomic_DNA"/>
</dbReference>
<feature type="region of interest" description="Disordered" evidence="2">
    <location>
        <begin position="32"/>
        <end position="58"/>
    </location>
</feature>
<evidence type="ECO:0000256" key="1">
    <source>
        <dbReference type="SAM" id="Coils"/>
    </source>
</evidence>
<dbReference type="GO" id="GO:0032933">
    <property type="term" value="P:SREBP signaling pathway"/>
    <property type="evidence" value="ECO:0007669"/>
    <property type="project" value="InterPro"/>
</dbReference>
<dbReference type="Pfam" id="PF00010">
    <property type="entry name" value="HLH"/>
    <property type="match status" value="1"/>
</dbReference>
<dbReference type="GO" id="GO:0046983">
    <property type="term" value="F:protein dimerization activity"/>
    <property type="evidence" value="ECO:0007669"/>
    <property type="project" value="InterPro"/>
</dbReference>
<dbReference type="GO" id="GO:0045944">
    <property type="term" value="P:positive regulation of transcription by RNA polymerase II"/>
    <property type="evidence" value="ECO:0007669"/>
    <property type="project" value="InterPro"/>
</dbReference>
<dbReference type="InterPro" id="IPR019006">
    <property type="entry name" value="Sre1_C"/>
</dbReference>
<feature type="region of interest" description="Disordered" evidence="2">
    <location>
        <begin position="117"/>
        <end position="137"/>
    </location>
</feature>
<dbReference type="Proteomes" id="UP000316270">
    <property type="component" value="Chromosome 14"/>
</dbReference>
<keyword evidence="5" id="KW-1185">Reference proteome</keyword>
<feature type="region of interest" description="Disordered" evidence="2">
    <location>
        <begin position="338"/>
        <end position="366"/>
    </location>
</feature>
<dbReference type="InterPro" id="IPR052099">
    <property type="entry name" value="Regulatory_TF_Diverse"/>
</dbReference>
<dbReference type="AlphaFoldDB" id="A0A517LKS2"/>
<reference evidence="4 5" key="1">
    <citation type="submission" date="2019-07" db="EMBL/GenBank/DDBJ databases">
        <title>Finished genome of Venturia effusa.</title>
        <authorList>
            <person name="Young C.A."/>
            <person name="Cox M.P."/>
            <person name="Ganley A.R.D."/>
            <person name="David W.J."/>
        </authorList>
    </citation>
    <scope>NUCLEOTIDE SEQUENCE [LARGE SCALE GENOMIC DNA]</scope>
    <source>
        <strain evidence="5">albino</strain>
    </source>
</reference>
<organism evidence="4 5">
    <name type="scientific">Venturia effusa</name>
    <dbReference type="NCBI Taxonomy" id="50376"/>
    <lineage>
        <taxon>Eukaryota</taxon>
        <taxon>Fungi</taxon>
        <taxon>Dikarya</taxon>
        <taxon>Ascomycota</taxon>
        <taxon>Pezizomycotina</taxon>
        <taxon>Dothideomycetes</taxon>
        <taxon>Pleosporomycetidae</taxon>
        <taxon>Venturiales</taxon>
        <taxon>Venturiaceae</taxon>
        <taxon>Venturia</taxon>
    </lineage>
</organism>
<feature type="compositionally biased region" description="Polar residues" evidence="2">
    <location>
        <begin position="257"/>
        <end position="271"/>
    </location>
</feature>
<sequence>MAARKSGETPLALEGVAIGPYCVVDGQKLSPLNRAGSAKSPLNSKSQPSLQDPTVNTTAEHNNISDKKMDGLDYNFIDDMAPAWTGARTEGGSYEATASPRTLSNAMLPSNHSWTDYTSWNPNRPRIKSNQSPAGSMSTEEQRSLFGRRANSLINHPALGLSSAGQQTPVSAASNIPFTFGTPGGSTPAFDFGGASSHSSATVSLHDGSSWSATLNPLDTTGAAMQSPLGFSGLSRLNNIVVPSLPAVPSAVDPVRSPQQHTPTSANCKTNSSVSSPSSPEEGASVTTNTRKRKSEASDDAGVNARKQQPIKKTAHNMIEKRYRTNLNDKIAALRDSVPSLRVMSRPGSNGNEEEDDPEDLEGLTPAHKLNKATVLAKATEYIRHLEKRNKNLAEELAAVKDRLDSYEKMSMAPMGMGDGLCAPDLMTRYQHEPFSSAPTTGGPSGPIQGMIPVPADIENIRRNGLSGTPYGQWQTTYASNPPRTQPGQSNIVSGRGGSLGKVLVGSLGGLMLFEAFTENEQTGNEPAARGLFAAPISLVSQVIRLLYPQSLMFGIPPQQALSVFRLALLCGAFIYVVAPLLNLKPRPKKEVLTLELSCAPSLASPVEVRQKAWLTAIQTVWVPRHNFFLEASALLLKTLKLSTRKLIGWDGFALLFKVTKEQEAARVKAWEIALDAQLTGGDAEISMSRLILTLMASGTLPNTPARLMLKALHIRVLFWEVGRAGWGGVWILNEFSMWLARNYWSAARTEHRARLNSNSRSDSTGDDQPLPSHLAALLDLDAGDVLLHSIVQRAYNLAWNRPSSEDTDKDASTDSVVEDFAISSPLDALAAWLSSHYVNTVLAQSLAGSAQDVIIAQVDTAIAIAPPTSGAQIRALTAKAVIVKQKRLDLVDAAYQALPSESIKKLESPKTTHTLLNVIGRGPIPPDIRSALLLAKYLALAEAKGTEGTPSEAHQSALHRSIAAINRYRPSENSLTLLTFVAAFGVLDTFTQDSMLLESTRSSLELMVTCMRVWVGKNSGNVTSLPTKLRTKCVERCISTSKMLVGVDFSDTDSDAGYVSQDKGEEIEMKLVSETEKCVAV</sequence>
<feature type="domain" description="BHLH" evidence="3">
    <location>
        <begin position="311"/>
        <end position="386"/>
    </location>
</feature>
<keyword evidence="1" id="KW-0175">Coiled coil</keyword>
<evidence type="ECO:0000256" key="2">
    <source>
        <dbReference type="SAM" id="MobiDB-lite"/>
    </source>
</evidence>
<feature type="compositionally biased region" description="Polar residues" evidence="2">
    <location>
        <begin position="40"/>
        <end position="58"/>
    </location>
</feature>
<dbReference type="Pfam" id="PF09427">
    <property type="entry name" value="DUF2014"/>
    <property type="match status" value="1"/>
</dbReference>
<dbReference type="SMART" id="SM00353">
    <property type="entry name" value="HLH"/>
    <property type="match status" value="1"/>
</dbReference>
<protein>
    <recommendedName>
        <fullName evidence="3">BHLH domain-containing protein</fullName>
    </recommendedName>
</protein>
<feature type="compositionally biased region" description="Acidic residues" evidence="2">
    <location>
        <begin position="352"/>
        <end position="362"/>
    </location>
</feature>
<dbReference type="Gene3D" id="4.10.280.10">
    <property type="entry name" value="Helix-loop-helix DNA-binding domain"/>
    <property type="match status" value="1"/>
</dbReference>
<dbReference type="SUPFAM" id="SSF47459">
    <property type="entry name" value="HLH, helix-loop-helix DNA-binding domain"/>
    <property type="match status" value="1"/>
</dbReference>
<dbReference type="InterPro" id="IPR011598">
    <property type="entry name" value="bHLH_dom"/>
</dbReference>
<feature type="compositionally biased region" description="Low complexity" evidence="2">
    <location>
        <begin position="272"/>
        <end position="286"/>
    </location>
</feature>
<gene>
    <name evidence="4" type="ORF">FKW77_007614</name>
</gene>
<name>A0A517LKS2_9PEZI</name>
<accession>A0A517LKS2</accession>
<proteinExistence type="predicted"/>
<dbReference type="PANTHER" id="PTHR47336:SF2">
    <property type="entry name" value="TRANSCRIPTION FACTOR HMS1-RELATED"/>
    <property type="match status" value="1"/>
</dbReference>